<dbReference type="GO" id="GO:0046872">
    <property type="term" value="F:metal ion binding"/>
    <property type="evidence" value="ECO:0007669"/>
    <property type="project" value="UniProtKB-KW"/>
</dbReference>
<comment type="cofactor">
    <cofactor evidence="1 10">
        <name>pyridoxal 5'-phosphate</name>
        <dbReference type="ChEBI" id="CHEBI:597326"/>
    </cofactor>
</comment>
<organism evidence="12 13">
    <name type="scientific">Slackia isoflavoniconvertens</name>
    <dbReference type="NCBI Taxonomy" id="572010"/>
    <lineage>
        <taxon>Bacteria</taxon>
        <taxon>Bacillati</taxon>
        <taxon>Actinomycetota</taxon>
        <taxon>Coriobacteriia</taxon>
        <taxon>Eggerthellales</taxon>
        <taxon>Eggerthellaceae</taxon>
        <taxon>Slackia</taxon>
    </lineage>
</organism>
<evidence type="ECO:0000259" key="11">
    <source>
        <dbReference type="Pfam" id="PF00266"/>
    </source>
</evidence>
<dbReference type="PANTHER" id="PTHR11601">
    <property type="entry name" value="CYSTEINE DESULFURYLASE FAMILY MEMBER"/>
    <property type="match status" value="1"/>
</dbReference>
<keyword evidence="6" id="KW-0663">Pyridoxal phosphate</keyword>
<dbReference type="InterPro" id="IPR000192">
    <property type="entry name" value="Aminotrans_V_dom"/>
</dbReference>
<accession>A0A369LGJ9</accession>
<dbReference type="InterPro" id="IPR015422">
    <property type="entry name" value="PyrdxlP-dep_Trfase_small"/>
</dbReference>
<dbReference type="Proteomes" id="UP000253975">
    <property type="component" value="Unassembled WGS sequence"/>
</dbReference>
<sequence>MQEPVCNAYLDNAATTPVIDEAIEAMNDVLRHAWGNPSSSHRVGYAAKEVLEQSRVTIAECLGVDADEIFFTSGATEANNLAVRGACMARKDKSRRIVTSSLEHASVTRSVRGMRREGWDVEHIEDVAGDFDMEQLRRALLKPTKLISAMRVQNELGWLLPVPEIVAARDELAPSALVHCDATQSFGKLSTPPRDWGVDLLTIAGHKIGGPRGIGALYVKRGTQMFTNAFGGGQERGLRSGTEPVFLAAGFAVAAKKACENREANLAHAYGLKTRFVEGLHDVAPDAIVNSRDDGSPYIVNVSLPSLFNQDLLDFLGERGIFISNASACTESHATVPKGTWRPKHPLSLQAAGIPLKLGKSTIRVSFGFDTMVEEVDLLLQGIKDFSNMG</sequence>
<dbReference type="InterPro" id="IPR020578">
    <property type="entry name" value="Aminotrans_V_PyrdxlP_BS"/>
</dbReference>
<keyword evidence="7" id="KW-0408">Iron</keyword>
<dbReference type="PANTHER" id="PTHR11601:SF34">
    <property type="entry name" value="CYSTEINE DESULFURASE"/>
    <property type="match status" value="1"/>
</dbReference>
<comment type="caution">
    <text evidence="12">The sequence shown here is derived from an EMBL/GenBank/DDBJ whole genome shotgun (WGS) entry which is preliminary data.</text>
</comment>
<protein>
    <recommendedName>
        <fullName evidence="3">cysteine desulfurase</fullName>
        <ecNumber evidence="3">2.8.1.7</ecNumber>
    </recommendedName>
</protein>
<dbReference type="GO" id="GO:0031071">
    <property type="term" value="F:cysteine desulfurase activity"/>
    <property type="evidence" value="ECO:0007669"/>
    <property type="project" value="UniProtKB-EC"/>
</dbReference>
<dbReference type="GO" id="GO:0051536">
    <property type="term" value="F:iron-sulfur cluster binding"/>
    <property type="evidence" value="ECO:0007669"/>
    <property type="project" value="UniProtKB-KW"/>
</dbReference>
<evidence type="ECO:0000256" key="3">
    <source>
        <dbReference type="ARBA" id="ARBA00012239"/>
    </source>
</evidence>
<evidence type="ECO:0000313" key="12">
    <source>
        <dbReference type="EMBL" id="RDB58763.1"/>
    </source>
</evidence>
<dbReference type="Gene3D" id="1.10.260.50">
    <property type="match status" value="1"/>
</dbReference>
<evidence type="ECO:0000256" key="5">
    <source>
        <dbReference type="ARBA" id="ARBA00022723"/>
    </source>
</evidence>
<evidence type="ECO:0000256" key="9">
    <source>
        <dbReference type="ARBA" id="ARBA00050776"/>
    </source>
</evidence>
<dbReference type="InterPro" id="IPR015424">
    <property type="entry name" value="PyrdxlP-dep_Trfase"/>
</dbReference>
<keyword evidence="4" id="KW-0808">Transferase</keyword>
<dbReference type="RefSeq" id="WP_114615563.1">
    <property type="nucleotide sequence ID" value="NZ_PPTO01000007.1"/>
</dbReference>
<evidence type="ECO:0000256" key="6">
    <source>
        <dbReference type="ARBA" id="ARBA00022898"/>
    </source>
</evidence>
<evidence type="ECO:0000256" key="10">
    <source>
        <dbReference type="RuleBase" id="RU004504"/>
    </source>
</evidence>
<dbReference type="EMBL" id="PPTO01000007">
    <property type="protein sequence ID" value="RDB58763.1"/>
    <property type="molecule type" value="Genomic_DNA"/>
</dbReference>
<dbReference type="PIRSF" id="PIRSF005572">
    <property type="entry name" value="NifS"/>
    <property type="match status" value="1"/>
</dbReference>
<name>A0A369LGJ9_9ACTN</name>
<keyword evidence="8" id="KW-0411">Iron-sulfur</keyword>
<evidence type="ECO:0000256" key="2">
    <source>
        <dbReference type="ARBA" id="ARBA00006490"/>
    </source>
</evidence>
<evidence type="ECO:0000256" key="7">
    <source>
        <dbReference type="ARBA" id="ARBA00023004"/>
    </source>
</evidence>
<evidence type="ECO:0000256" key="4">
    <source>
        <dbReference type="ARBA" id="ARBA00022679"/>
    </source>
</evidence>
<dbReference type="AlphaFoldDB" id="A0A369LGJ9"/>
<reference evidence="12 13" key="1">
    <citation type="journal article" date="2018" name="Elife">
        <title>Discovery and characterization of a prevalent human gut bacterial enzyme sufficient for the inactivation of a family of plant toxins.</title>
        <authorList>
            <person name="Koppel N."/>
            <person name="Bisanz J.E."/>
            <person name="Pandelia M.E."/>
            <person name="Turnbaugh P.J."/>
            <person name="Balskus E.P."/>
        </authorList>
    </citation>
    <scope>NUCLEOTIDE SEQUENCE [LARGE SCALE GENOMIC DNA]</scope>
    <source>
        <strain evidence="12 13">OB21 GAM31</strain>
    </source>
</reference>
<evidence type="ECO:0000256" key="8">
    <source>
        <dbReference type="ARBA" id="ARBA00023014"/>
    </source>
</evidence>
<dbReference type="Gene3D" id="3.40.640.10">
    <property type="entry name" value="Type I PLP-dependent aspartate aminotransferase-like (Major domain)"/>
    <property type="match status" value="1"/>
</dbReference>
<evidence type="ECO:0000313" key="13">
    <source>
        <dbReference type="Proteomes" id="UP000253975"/>
    </source>
</evidence>
<evidence type="ECO:0000256" key="1">
    <source>
        <dbReference type="ARBA" id="ARBA00001933"/>
    </source>
</evidence>
<comment type="catalytic activity">
    <reaction evidence="9">
        <text>(sulfur carrier)-H + L-cysteine = (sulfur carrier)-SH + L-alanine</text>
        <dbReference type="Rhea" id="RHEA:43892"/>
        <dbReference type="Rhea" id="RHEA-COMP:14737"/>
        <dbReference type="Rhea" id="RHEA-COMP:14739"/>
        <dbReference type="ChEBI" id="CHEBI:29917"/>
        <dbReference type="ChEBI" id="CHEBI:35235"/>
        <dbReference type="ChEBI" id="CHEBI:57972"/>
        <dbReference type="ChEBI" id="CHEBI:64428"/>
        <dbReference type="EC" id="2.8.1.7"/>
    </reaction>
</comment>
<dbReference type="Gene3D" id="3.90.1150.10">
    <property type="entry name" value="Aspartate Aminotransferase, domain 1"/>
    <property type="match status" value="1"/>
</dbReference>
<dbReference type="Pfam" id="PF00266">
    <property type="entry name" value="Aminotran_5"/>
    <property type="match status" value="1"/>
</dbReference>
<dbReference type="InterPro" id="IPR016454">
    <property type="entry name" value="Cysteine_dSase"/>
</dbReference>
<gene>
    <name evidence="12" type="ORF">C1881_05220</name>
</gene>
<dbReference type="EC" id="2.8.1.7" evidence="3"/>
<proteinExistence type="inferred from homology"/>
<comment type="similarity">
    <text evidence="2">Belongs to the class-V pyridoxal-phosphate-dependent aminotransferase family. NifS/IscS subfamily.</text>
</comment>
<feature type="domain" description="Aminotransferase class V" evidence="11">
    <location>
        <begin position="9"/>
        <end position="379"/>
    </location>
</feature>
<dbReference type="SUPFAM" id="SSF53383">
    <property type="entry name" value="PLP-dependent transferases"/>
    <property type="match status" value="1"/>
</dbReference>
<keyword evidence="5" id="KW-0479">Metal-binding</keyword>
<dbReference type="InterPro" id="IPR015421">
    <property type="entry name" value="PyrdxlP-dep_Trfase_major"/>
</dbReference>
<dbReference type="PROSITE" id="PS00595">
    <property type="entry name" value="AA_TRANSFER_CLASS_5"/>
    <property type="match status" value="1"/>
</dbReference>